<dbReference type="PROSITE" id="PS51194">
    <property type="entry name" value="HELICASE_CTER"/>
    <property type="match status" value="1"/>
</dbReference>
<dbReference type="InterPro" id="IPR001650">
    <property type="entry name" value="Helicase_C-like"/>
</dbReference>
<comment type="caution">
    <text evidence="4">The sequence shown here is derived from an EMBL/GenBank/DDBJ whole genome shotgun (WGS) entry which is preliminary data.</text>
</comment>
<evidence type="ECO:0000313" key="4">
    <source>
        <dbReference type="EMBL" id="GGD50374.1"/>
    </source>
</evidence>
<dbReference type="SMART" id="SM00487">
    <property type="entry name" value="DEXDc"/>
    <property type="match status" value="1"/>
</dbReference>
<protein>
    <submittedName>
        <fullName evidence="4">ATP-dependent helicase</fullName>
    </submittedName>
</protein>
<proteinExistence type="predicted"/>
<keyword evidence="4" id="KW-0547">Nucleotide-binding</keyword>
<dbReference type="GO" id="GO:0005524">
    <property type="term" value="F:ATP binding"/>
    <property type="evidence" value="ECO:0007669"/>
    <property type="project" value="InterPro"/>
</dbReference>
<dbReference type="FunFam" id="3.40.50.300:FF:000533">
    <property type="entry name" value="Helicase, Snf2 family"/>
    <property type="match status" value="1"/>
</dbReference>
<dbReference type="InterPro" id="IPR049730">
    <property type="entry name" value="SNF2/RAD54-like_C"/>
</dbReference>
<accession>A0A916YL24</accession>
<dbReference type="InterPro" id="IPR022138">
    <property type="entry name" value="DUF3670"/>
</dbReference>
<dbReference type="AlphaFoldDB" id="A0A916YL24"/>
<dbReference type="GO" id="GO:0004386">
    <property type="term" value="F:helicase activity"/>
    <property type="evidence" value="ECO:0007669"/>
    <property type="project" value="UniProtKB-KW"/>
</dbReference>
<dbReference type="Gene3D" id="3.40.50.300">
    <property type="entry name" value="P-loop containing nucleotide triphosphate hydrolases"/>
    <property type="match status" value="1"/>
</dbReference>
<dbReference type="CDD" id="cd18012">
    <property type="entry name" value="DEXQc_arch_SWI2_SNF2"/>
    <property type="match status" value="1"/>
</dbReference>
<keyword evidence="4" id="KW-0067">ATP-binding</keyword>
<dbReference type="GO" id="GO:0016787">
    <property type="term" value="F:hydrolase activity"/>
    <property type="evidence" value="ECO:0007669"/>
    <property type="project" value="UniProtKB-KW"/>
</dbReference>
<dbReference type="Gene3D" id="3.40.50.10810">
    <property type="entry name" value="Tandem AAA-ATPase domain"/>
    <property type="match status" value="1"/>
</dbReference>
<evidence type="ECO:0000259" key="3">
    <source>
        <dbReference type="PROSITE" id="PS51194"/>
    </source>
</evidence>
<feature type="domain" description="Helicase ATP-binding" evidence="2">
    <location>
        <begin position="544"/>
        <end position="706"/>
    </location>
</feature>
<reference evidence="4" key="1">
    <citation type="journal article" date="2014" name="Int. J. Syst. Evol. Microbiol.">
        <title>Complete genome sequence of Corynebacterium casei LMG S-19264T (=DSM 44701T), isolated from a smear-ripened cheese.</title>
        <authorList>
            <consortium name="US DOE Joint Genome Institute (JGI-PGF)"/>
            <person name="Walter F."/>
            <person name="Albersmeier A."/>
            <person name="Kalinowski J."/>
            <person name="Ruckert C."/>
        </authorList>
    </citation>
    <scope>NUCLEOTIDE SEQUENCE</scope>
    <source>
        <strain evidence="4">CGMCC 1.15178</strain>
    </source>
</reference>
<dbReference type="InterPro" id="IPR000330">
    <property type="entry name" value="SNF2_N"/>
</dbReference>
<evidence type="ECO:0000256" key="1">
    <source>
        <dbReference type="ARBA" id="ARBA00022801"/>
    </source>
</evidence>
<keyword evidence="1" id="KW-0378">Hydrolase</keyword>
<dbReference type="RefSeq" id="WP_188988782.1">
    <property type="nucleotide sequence ID" value="NZ_BMHP01000001.1"/>
</dbReference>
<name>A0A916YL24_9BACL</name>
<dbReference type="CDD" id="cd18793">
    <property type="entry name" value="SF2_C_SNF"/>
    <property type="match status" value="1"/>
</dbReference>
<organism evidence="4 5">
    <name type="scientific">Paenibacillus nasutitermitis</name>
    <dbReference type="NCBI Taxonomy" id="1652958"/>
    <lineage>
        <taxon>Bacteria</taxon>
        <taxon>Bacillati</taxon>
        <taxon>Bacillota</taxon>
        <taxon>Bacilli</taxon>
        <taxon>Bacillales</taxon>
        <taxon>Paenibacillaceae</taxon>
        <taxon>Paenibacillus</taxon>
    </lineage>
</organism>
<dbReference type="InterPro" id="IPR014001">
    <property type="entry name" value="Helicase_ATP-bd"/>
</dbReference>
<evidence type="ECO:0000313" key="5">
    <source>
        <dbReference type="Proteomes" id="UP000612456"/>
    </source>
</evidence>
<dbReference type="PANTHER" id="PTHR10799">
    <property type="entry name" value="SNF2/RAD54 HELICASE FAMILY"/>
    <property type="match status" value="1"/>
</dbReference>
<dbReference type="SUPFAM" id="SSF52540">
    <property type="entry name" value="P-loop containing nucleoside triphosphate hydrolases"/>
    <property type="match status" value="2"/>
</dbReference>
<feature type="domain" description="Helicase C-terminal" evidence="3">
    <location>
        <begin position="835"/>
        <end position="995"/>
    </location>
</feature>
<evidence type="ECO:0000259" key="2">
    <source>
        <dbReference type="PROSITE" id="PS51192"/>
    </source>
</evidence>
<dbReference type="InterPro" id="IPR027417">
    <property type="entry name" value="P-loop_NTPase"/>
</dbReference>
<gene>
    <name evidence="4" type="ORF">GCM10010911_04930</name>
</gene>
<sequence length="1012" mass="113811">MRGYTGAETIKVDGFWKDGEGIILAAGHASGLTLRLRRLLFAWHEASWYGTDVEERVDERSKLTELPLSPLLAMDYLSSPDPVRLLRIEWTPRARTLMELAKMLREALLKGWYGPDWSQWSSDARAWRLEVPEAEEEASARLSELLRQLETQGDRGASRRWLSLILEEMIGGGGEVAAVWKTTAAEAGESALVMKAADEEDWLVSIGMKQDNVPFRTALQLLEPDDTHGWRLRPAVQGRSEGSRWITLERAGANTENGNILPAADASERHAQPPLRFTLPVDVPFGWRKYFDTRMRKEEAKWAAALPEWLGETLQRTQTADEAGTVAGQTGAAAASQNGDAVPGLIKTELSDNEAWLFLEQASVKLLATGCSVLLPAWWETVRSRKLRLKAKVKSSVGSSEQSMFGLQQIVDFDWKLAVGNVDMSEAEFMQLAQDNRRLMRIGGEWVHLDPDDVERLRKWLRKSGGKTDFTMRDVLEMHLRGGAELEPDREDAEGLEAEVELNEHLAAWIGKLSETSGLPLVEKPAAFQGELRHYQLQGVSWLAFLRRFGLGACLADDMGLGKTIQFTAYLQHVMEHGGLGPSLLICPTSVIGNWEKELERFAPELRVHVHYGPRRLKGEEFAAAAAESDLVISSYALAPIDEADMDAVKWDVICLDEAQNIKNYYTKQSTAIRGLRANHRIALTGTPMENRLTELWSIYDFTNPGYLGSLGEFRRTVVLPIERERDPVLISELQRWVNPFMLRRVKKDPAIQLALPEKNEMQTYLSLTVEQGALYENIVSELLGKLESLGAMQRRGLILSTLTRLKQVCDHPNLLIKEDEALSATAWDPERSNKVLRLLEMTEEIAAEGERCLIFTQYVEMGAMLKRLLEERLGIPTPYLYGGVPKAGRDAMIASFQDEQSPGCAFVLSLKAGGIGLNLTAANHVFHFDRWWNPAVENQATDRAFRIGQTRNVQVHKFVTLGTLEERIDDMITRKQVLNDQVVGQSENWITELSTDELRDLFSLRKHKLKG</sequence>
<dbReference type="Pfam" id="PF12419">
    <property type="entry name" value="DUF3670"/>
    <property type="match status" value="1"/>
</dbReference>
<dbReference type="Pfam" id="PF00176">
    <property type="entry name" value="SNF2-rel_dom"/>
    <property type="match status" value="1"/>
</dbReference>
<reference evidence="4" key="2">
    <citation type="submission" date="2020-09" db="EMBL/GenBank/DDBJ databases">
        <authorList>
            <person name="Sun Q."/>
            <person name="Zhou Y."/>
        </authorList>
    </citation>
    <scope>NUCLEOTIDE SEQUENCE</scope>
    <source>
        <strain evidence="4">CGMCC 1.15178</strain>
    </source>
</reference>
<dbReference type="PROSITE" id="PS51192">
    <property type="entry name" value="HELICASE_ATP_BIND_1"/>
    <property type="match status" value="1"/>
</dbReference>
<dbReference type="Proteomes" id="UP000612456">
    <property type="component" value="Unassembled WGS sequence"/>
</dbReference>
<dbReference type="Pfam" id="PF00271">
    <property type="entry name" value="Helicase_C"/>
    <property type="match status" value="1"/>
</dbReference>
<dbReference type="SMART" id="SM00490">
    <property type="entry name" value="HELICc"/>
    <property type="match status" value="1"/>
</dbReference>
<dbReference type="InterPro" id="IPR038718">
    <property type="entry name" value="SNF2-like_sf"/>
</dbReference>
<keyword evidence="4" id="KW-0347">Helicase</keyword>
<dbReference type="EMBL" id="BMHP01000001">
    <property type="protein sequence ID" value="GGD50374.1"/>
    <property type="molecule type" value="Genomic_DNA"/>
</dbReference>
<keyword evidence="5" id="KW-1185">Reference proteome</keyword>